<sequence>MKLRKSLAAVATALAVATAGTTAAVAQEGSSLSSSNVPTSPDDKTAADQENGGEEGNENNSAKKETDTENTGNGSSIKDASPDDIKAWISVFTAVVTALGTLFAFVQKYL</sequence>
<keyword evidence="2" id="KW-0472">Membrane</keyword>
<dbReference type="Proteomes" id="UP000254467">
    <property type="component" value="Unassembled WGS sequence"/>
</dbReference>
<keyword evidence="5" id="KW-1185">Reference proteome</keyword>
<feature type="chain" id="PRO_5016820220" description="Secreted protein" evidence="3">
    <location>
        <begin position="27"/>
        <end position="110"/>
    </location>
</feature>
<dbReference type="OrthoDB" id="4428120at2"/>
<keyword evidence="2" id="KW-0812">Transmembrane</keyword>
<evidence type="ECO:0000313" key="5">
    <source>
        <dbReference type="Proteomes" id="UP000254467"/>
    </source>
</evidence>
<dbReference type="AlphaFoldDB" id="A0A376CQL2"/>
<dbReference type="EMBL" id="UFXQ01000001">
    <property type="protein sequence ID" value="STC70562.1"/>
    <property type="molecule type" value="Genomic_DNA"/>
</dbReference>
<feature type="transmembrane region" description="Helical" evidence="2">
    <location>
        <begin position="87"/>
        <end position="106"/>
    </location>
</feature>
<proteinExistence type="predicted"/>
<name>A0A376CQL2_9CORY</name>
<feature type="region of interest" description="Disordered" evidence="1">
    <location>
        <begin position="25"/>
        <end position="81"/>
    </location>
</feature>
<evidence type="ECO:0000256" key="3">
    <source>
        <dbReference type="SAM" id="SignalP"/>
    </source>
</evidence>
<dbReference type="RefSeq" id="WP_018582070.1">
    <property type="nucleotide sequence ID" value="NZ_LDYD01000008.1"/>
</dbReference>
<feature type="compositionally biased region" description="Polar residues" evidence="1">
    <location>
        <begin position="69"/>
        <end position="78"/>
    </location>
</feature>
<gene>
    <name evidence="4" type="ORF">NCTC11862_02381</name>
</gene>
<evidence type="ECO:0000313" key="4">
    <source>
        <dbReference type="EMBL" id="STC70562.1"/>
    </source>
</evidence>
<keyword evidence="3" id="KW-0732">Signal</keyword>
<evidence type="ECO:0000256" key="1">
    <source>
        <dbReference type="SAM" id="MobiDB-lite"/>
    </source>
</evidence>
<organism evidence="4 5">
    <name type="scientific">Corynebacterium pilosum</name>
    <dbReference type="NCBI Taxonomy" id="35756"/>
    <lineage>
        <taxon>Bacteria</taxon>
        <taxon>Bacillati</taxon>
        <taxon>Actinomycetota</taxon>
        <taxon>Actinomycetes</taxon>
        <taxon>Mycobacteriales</taxon>
        <taxon>Corynebacteriaceae</taxon>
        <taxon>Corynebacterium</taxon>
    </lineage>
</organism>
<protein>
    <recommendedName>
        <fullName evidence="6">Secreted protein</fullName>
    </recommendedName>
</protein>
<keyword evidence="2" id="KW-1133">Transmembrane helix</keyword>
<accession>A0A376CQL2</accession>
<evidence type="ECO:0000256" key="2">
    <source>
        <dbReference type="SAM" id="Phobius"/>
    </source>
</evidence>
<reference evidence="4 5" key="1">
    <citation type="submission" date="2018-06" db="EMBL/GenBank/DDBJ databases">
        <authorList>
            <consortium name="Pathogen Informatics"/>
            <person name="Doyle S."/>
        </authorList>
    </citation>
    <scope>NUCLEOTIDE SEQUENCE [LARGE SCALE GENOMIC DNA]</scope>
    <source>
        <strain evidence="4 5">NCTC11862</strain>
    </source>
</reference>
<evidence type="ECO:0008006" key="6">
    <source>
        <dbReference type="Google" id="ProtNLM"/>
    </source>
</evidence>
<feature type="signal peptide" evidence="3">
    <location>
        <begin position="1"/>
        <end position="26"/>
    </location>
</feature>
<dbReference type="STRING" id="35756.GCA_001044155_02444"/>
<feature type="compositionally biased region" description="Low complexity" evidence="1">
    <location>
        <begin position="25"/>
        <end position="35"/>
    </location>
</feature>